<name>A0A6M3ZU19_9BURK</name>
<feature type="transmembrane region" description="Helical" evidence="1">
    <location>
        <begin position="35"/>
        <end position="58"/>
    </location>
</feature>
<sequence>MTDRPHPTDRPDRTLTPSSTLHRFLRARLARDHHLGLPLTTGLMAVVSTALLFALIAYEVSTHGALTRLDQQLADWFNQHAFSPLTELVLGYTHLHGTIGVLVMGLALLWHMLRKQRWAWVIDLLLVLPGGMLCNFILKHLFARLRPSFEDPILVLHSYSFPSGHTIGATLLYAMLAAYLLNQPSVLAAIGARLKTGESGVRLSVIGVALLLVVLTGFSRVYLGAHFLSDVLGAMLLGTAWFALWSTLVFTWQRHYCGLPRSNSL</sequence>
<dbReference type="AlphaFoldDB" id="A0A6M3ZU19"/>
<keyword evidence="1" id="KW-0812">Transmembrane</keyword>
<dbReference type="InterPro" id="IPR000326">
    <property type="entry name" value="PAP2/HPO"/>
</dbReference>
<dbReference type="Gene3D" id="1.20.144.10">
    <property type="entry name" value="Phosphatidic acid phosphatase type 2/haloperoxidase"/>
    <property type="match status" value="2"/>
</dbReference>
<evidence type="ECO:0000313" key="3">
    <source>
        <dbReference type="EMBL" id="QJQ01410.1"/>
    </source>
</evidence>
<evidence type="ECO:0000259" key="2">
    <source>
        <dbReference type="SMART" id="SM00014"/>
    </source>
</evidence>
<gene>
    <name evidence="3" type="ORF">C798_14535</name>
</gene>
<accession>A0A6M3ZU19</accession>
<dbReference type="Proteomes" id="UP000501648">
    <property type="component" value="Chromosome"/>
</dbReference>
<evidence type="ECO:0000256" key="1">
    <source>
        <dbReference type="SAM" id="Phobius"/>
    </source>
</evidence>
<dbReference type="CDD" id="cd03392">
    <property type="entry name" value="PAP2_like_2"/>
    <property type="match status" value="1"/>
</dbReference>
<feature type="transmembrane region" description="Helical" evidence="1">
    <location>
        <begin position="203"/>
        <end position="225"/>
    </location>
</feature>
<dbReference type="PANTHER" id="PTHR14969:SF13">
    <property type="entry name" value="AT30094P"/>
    <property type="match status" value="1"/>
</dbReference>
<dbReference type="InterPro" id="IPR036938">
    <property type="entry name" value="PAP2/HPO_sf"/>
</dbReference>
<keyword evidence="1" id="KW-1133">Transmembrane helix</keyword>
<feature type="transmembrane region" description="Helical" evidence="1">
    <location>
        <begin position="231"/>
        <end position="252"/>
    </location>
</feature>
<keyword evidence="1" id="KW-0472">Membrane</keyword>
<dbReference type="SMART" id="SM00014">
    <property type="entry name" value="acidPPc"/>
    <property type="match status" value="1"/>
</dbReference>
<dbReference type="SUPFAM" id="SSF48317">
    <property type="entry name" value="Acid phosphatase/Vanadium-dependent haloperoxidase"/>
    <property type="match status" value="1"/>
</dbReference>
<feature type="transmembrane region" description="Helical" evidence="1">
    <location>
        <begin position="162"/>
        <end position="182"/>
    </location>
</feature>
<dbReference type="EMBL" id="CP008956">
    <property type="protein sequence ID" value="QJQ01410.1"/>
    <property type="molecule type" value="Genomic_DNA"/>
</dbReference>
<proteinExistence type="predicted"/>
<dbReference type="Pfam" id="PF01569">
    <property type="entry name" value="PAP2"/>
    <property type="match status" value="1"/>
</dbReference>
<reference evidence="3 4" key="1">
    <citation type="journal article" date="2012" name="J. Bacteriol.">
        <title>Genome sequence of the pathogenic Herbaspirillum seropedicae strain Os34, isolated from rice roots.</title>
        <authorList>
            <person name="Ye W."/>
            <person name="Ye S."/>
            <person name="Liu J."/>
            <person name="Chang S."/>
            <person name="Chen M."/>
            <person name="Zhu B."/>
            <person name="Guo L."/>
            <person name="An Q."/>
        </authorList>
    </citation>
    <scope>NUCLEOTIDE SEQUENCE [LARGE SCALE GENOMIC DNA]</scope>
    <source>
        <strain evidence="3 4">Os34</strain>
    </source>
</reference>
<evidence type="ECO:0000313" key="4">
    <source>
        <dbReference type="Proteomes" id="UP000501648"/>
    </source>
</evidence>
<feature type="transmembrane region" description="Helical" evidence="1">
    <location>
        <begin position="120"/>
        <end position="142"/>
    </location>
</feature>
<feature type="domain" description="Phosphatidic acid phosphatase type 2/haloperoxidase" evidence="2">
    <location>
        <begin position="121"/>
        <end position="246"/>
    </location>
</feature>
<protein>
    <submittedName>
        <fullName evidence="3">Phosphatase PAP2 family protein</fullName>
    </submittedName>
</protein>
<dbReference type="PANTHER" id="PTHR14969">
    <property type="entry name" value="SPHINGOSINE-1-PHOSPHATE PHOSPHOHYDROLASE"/>
    <property type="match status" value="1"/>
</dbReference>
<feature type="transmembrane region" description="Helical" evidence="1">
    <location>
        <begin position="94"/>
        <end position="113"/>
    </location>
</feature>
<dbReference type="RefSeq" id="WP_017450531.1">
    <property type="nucleotide sequence ID" value="NZ_CP008956.1"/>
</dbReference>
<organism evidence="3 4">
    <name type="scientific">Herbaspirillum rubrisubalbicans Os34</name>
    <dbReference type="NCBI Taxonomy" id="1235827"/>
    <lineage>
        <taxon>Bacteria</taxon>
        <taxon>Pseudomonadati</taxon>
        <taxon>Pseudomonadota</taxon>
        <taxon>Betaproteobacteria</taxon>
        <taxon>Burkholderiales</taxon>
        <taxon>Oxalobacteraceae</taxon>
        <taxon>Herbaspirillum</taxon>
    </lineage>
</organism>